<dbReference type="SUPFAM" id="SSF51045">
    <property type="entry name" value="WW domain"/>
    <property type="match status" value="1"/>
</dbReference>
<evidence type="ECO:0000313" key="11">
    <source>
        <dbReference type="Proteomes" id="UP000775872"/>
    </source>
</evidence>
<organism evidence="10 11">
    <name type="scientific">Clonostachys solani</name>
    <dbReference type="NCBI Taxonomy" id="160281"/>
    <lineage>
        <taxon>Eukaryota</taxon>
        <taxon>Fungi</taxon>
        <taxon>Dikarya</taxon>
        <taxon>Ascomycota</taxon>
        <taxon>Pezizomycotina</taxon>
        <taxon>Sordariomycetes</taxon>
        <taxon>Hypocreomycetidae</taxon>
        <taxon>Hypocreales</taxon>
        <taxon>Bionectriaceae</taxon>
        <taxon>Clonostachys</taxon>
    </lineage>
</organism>
<dbReference type="Gene3D" id="2.60.40.780">
    <property type="entry name" value="von Hippel-Lindau disease tumour suppressor, beta domain"/>
    <property type="match status" value="1"/>
</dbReference>
<dbReference type="GO" id="GO:0008236">
    <property type="term" value="F:serine-type peptidase activity"/>
    <property type="evidence" value="ECO:0007669"/>
    <property type="project" value="UniProtKB-KW"/>
</dbReference>
<dbReference type="SMART" id="SM00456">
    <property type="entry name" value="WW"/>
    <property type="match status" value="1"/>
</dbReference>
<feature type="domain" description="WW" evidence="9">
    <location>
        <begin position="216"/>
        <end position="249"/>
    </location>
</feature>
<dbReference type="CDD" id="cd00201">
    <property type="entry name" value="WW"/>
    <property type="match status" value="1"/>
</dbReference>
<dbReference type="InterPro" id="IPR036020">
    <property type="entry name" value="WW_dom_sf"/>
</dbReference>
<keyword evidence="11" id="KW-1185">Reference proteome</keyword>
<protein>
    <recommendedName>
        <fullName evidence="4">Probable dipeptidyl-aminopeptidase B</fullName>
        <ecNumber evidence="3">3.4.14.5</ecNumber>
    </recommendedName>
</protein>
<dbReference type="Pfam" id="PF00397">
    <property type="entry name" value="WW"/>
    <property type="match status" value="1"/>
</dbReference>
<dbReference type="GO" id="GO:0004177">
    <property type="term" value="F:aminopeptidase activity"/>
    <property type="evidence" value="ECO:0007669"/>
    <property type="project" value="UniProtKB-KW"/>
</dbReference>
<comment type="catalytic activity">
    <reaction evidence="1">
        <text>Release of an N-terminal dipeptide, Xaa-Yaa-|-Zaa-, from a polypeptide, preferentially when Yaa is Pro, provided Zaa is neither Pro nor hydroxyproline.</text>
        <dbReference type="EC" id="3.4.14.5"/>
    </reaction>
</comment>
<name>A0A9P0EPQ8_9HYPO</name>
<dbReference type="InterPro" id="IPR036208">
    <property type="entry name" value="VHL_sf"/>
</dbReference>
<dbReference type="InterPro" id="IPR050278">
    <property type="entry name" value="Serine_Prot_S9B/DPPIV"/>
</dbReference>
<proteinExistence type="inferred from homology"/>
<comment type="similarity">
    <text evidence="2">Belongs to the peptidase S9B family.</text>
</comment>
<reference evidence="10" key="1">
    <citation type="submission" date="2021-10" db="EMBL/GenBank/DDBJ databases">
        <authorList>
            <person name="Piombo E."/>
        </authorList>
    </citation>
    <scope>NUCLEOTIDE SEQUENCE</scope>
</reference>
<dbReference type="PANTHER" id="PTHR11731">
    <property type="entry name" value="PROTEASE FAMILY S9B,C DIPEPTIDYL-PEPTIDASE IV-RELATED"/>
    <property type="match status" value="1"/>
</dbReference>
<dbReference type="PROSITE" id="PS50020">
    <property type="entry name" value="WW_DOMAIN_2"/>
    <property type="match status" value="1"/>
</dbReference>
<evidence type="ECO:0000256" key="8">
    <source>
        <dbReference type="SAM" id="MobiDB-lite"/>
    </source>
</evidence>
<dbReference type="Gene3D" id="2.140.10.30">
    <property type="entry name" value="Dipeptidylpeptidase IV, N-terminal domain"/>
    <property type="match status" value="1"/>
</dbReference>
<dbReference type="OrthoDB" id="16520at2759"/>
<dbReference type="InterPro" id="IPR001375">
    <property type="entry name" value="Peptidase_S9_cat"/>
</dbReference>
<dbReference type="InterPro" id="IPR002469">
    <property type="entry name" value="Peptidase_S9B_N"/>
</dbReference>
<dbReference type="SUPFAM" id="SSF82171">
    <property type="entry name" value="DPP6 N-terminal domain-like"/>
    <property type="match status" value="1"/>
</dbReference>
<dbReference type="SUPFAM" id="SSF53474">
    <property type="entry name" value="alpha/beta-Hydrolases"/>
    <property type="match status" value="1"/>
</dbReference>
<dbReference type="InterPro" id="IPR029058">
    <property type="entry name" value="AB_hydrolase_fold"/>
</dbReference>
<dbReference type="InterPro" id="IPR037140">
    <property type="entry name" value="VHL_beta_dom_sf"/>
</dbReference>
<evidence type="ECO:0000256" key="1">
    <source>
        <dbReference type="ARBA" id="ARBA00001257"/>
    </source>
</evidence>
<dbReference type="AlphaFoldDB" id="A0A9P0EPQ8"/>
<evidence type="ECO:0000256" key="4">
    <source>
        <dbReference type="ARBA" id="ARBA00014118"/>
    </source>
</evidence>
<dbReference type="Proteomes" id="UP000775872">
    <property type="component" value="Unassembled WGS sequence"/>
</dbReference>
<evidence type="ECO:0000256" key="2">
    <source>
        <dbReference type="ARBA" id="ARBA00006150"/>
    </source>
</evidence>
<evidence type="ECO:0000259" key="9">
    <source>
        <dbReference type="PROSITE" id="PS50020"/>
    </source>
</evidence>
<evidence type="ECO:0000313" key="10">
    <source>
        <dbReference type="EMBL" id="CAH0057562.1"/>
    </source>
</evidence>
<dbReference type="InterPro" id="IPR001202">
    <property type="entry name" value="WW_dom"/>
</dbReference>
<keyword evidence="5" id="KW-0378">Hydrolase</keyword>
<sequence>MAAARCFDETFVAPQWLPGGEAFWYRRKTGEKTAKFILVDIPRKATRPAFDHARLANALEKCAGDAKIDPEELPFSWIELEDSSVRFRFEGQIWQYQPGKSLVKWPGEFTQGNKTLMRRQEPSTSNHASEIASVNFINSTRATLNLYQVNEEGVEKFFMPLSVGKKLVQKTHAGLFWRIEDRDSGQLRGIYRVPDVGHSTVVVGEVDVDEYLGPGNDLPEGWSQRRNSNGRIYYLDHNTKTTHWDHPAILRDFGDQEAIVKPNGDTKGNEGNEGTRTQQTDDDNTSSASCNDQINRGGLQLFVQKGSLWLKDKDGNKNRLSEANPKGSRYANETIYISPDKKFLIAWQYTLPTETEEFWIEYSPDDSNHPRLVETPSKLLGDDPGFDRPRLFNLALKCEIETADDVFLDQYQLHHLGWSPDGSEYRLIFDGRGHRVLKILGIDQTGSIRVLHQEESQTFIDVTSKMYHKVLDKSDRLLWASERDGYNHLYLIDLQQGRIQHQVTQGHWNVQMVELVDEENEQVWVSTYGFHRNEDPYHVHLVRVNFDGSNIQSLTEGDGTHSWSWPMDGRKYFVDSWSRVDLPPQTMVRCGVTGVPILKIEGITAKALKQKGWVPPERFQCPGRDGTTPIYGIIIKPSNFSKFGKFKARKYRIVEDIYAGPYDFFTPKSFGEVIHEPAWSGCGYVSIQLDGMGTNWRSKKFHDVCYKNLMDSGFPDRIKWIKEAAKTRSWMDLSRVGIVGSSEGGANAAAALLHHGHFYKVAISSCGAHDQTLSNLWWSEQWLGYPADKAAVENSNTTHAKKLPENAKLMLIAGGMDHALSPASVMRFVQELNKYNKMYELVFIPGGGHECGSEPYGLMRAEAFLKANLGS</sequence>
<dbReference type="Pfam" id="PF00930">
    <property type="entry name" value="DPPIV_N"/>
    <property type="match status" value="1"/>
</dbReference>
<evidence type="ECO:0000256" key="3">
    <source>
        <dbReference type="ARBA" id="ARBA00012062"/>
    </source>
</evidence>
<dbReference type="Gene3D" id="3.40.50.1820">
    <property type="entry name" value="alpha/beta hydrolase"/>
    <property type="match status" value="1"/>
</dbReference>
<evidence type="ECO:0000256" key="5">
    <source>
        <dbReference type="ARBA" id="ARBA00022438"/>
    </source>
</evidence>
<keyword evidence="5" id="KW-0645">Protease</keyword>
<accession>A0A9P0EPQ8</accession>
<keyword evidence="5" id="KW-0031">Aminopeptidase</keyword>
<dbReference type="Gene3D" id="2.20.70.10">
    <property type="match status" value="1"/>
</dbReference>
<keyword evidence="7" id="KW-0325">Glycoprotein</keyword>
<evidence type="ECO:0000256" key="6">
    <source>
        <dbReference type="ARBA" id="ARBA00022825"/>
    </source>
</evidence>
<dbReference type="Pfam" id="PF00326">
    <property type="entry name" value="Peptidase_S9"/>
    <property type="match status" value="1"/>
</dbReference>
<dbReference type="PANTHER" id="PTHR11731:SF118">
    <property type="entry name" value="BLR1971 PROTEIN"/>
    <property type="match status" value="1"/>
</dbReference>
<evidence type="ECO:0000256" key="7">
    <source>
        <dbReference type="ARBA" id="ARBA00023180"/>
    </source>
</evidence>
<dbReference type="EMBL" id="CABFOC020000074">
    <property type="protein sequence ID" value="CAH0057562.1"/>
    <property type="molecule type" value="Genomic_DNA"/>
</dbReference>
<dbReference type="EC" id="3.4.14.5" evidence="3"/>
<feature type="region of interest" description="Disordered" evidence="8">
    <location>
        <begin position="259"/>
        <end position="293"/>
    </location>
</feature>
<keyword evidence="6" id="KW-0720">Serine protease</keyword>
<comment type="caution">
    <text evidence="10">The sequence shown here is derived from an EMBL/GenBank/DDBJ whole genome shotgun (WGS) entry which is preliminary data.</text>
</comment>
<dbReference type="GO" id="GO:0006508">
    <property type="term" value="P:proteolysis"/>
    <property type="evidence" value="ECO:0007669"/>
    <property type="project" value="InterPro"/>
</dbReference>
<dbReference type="SUPFAM" id="SSF49468">
    <property type="entry name" value="VHL"/>
    <property type="match status" value="1"/>
</dbReference>
<gene>
    <name evidence="10" type="ORF">CSOL1703_00007345</name>
</gene>
<dbReference type="GO" id="GO:0008239">
    <property type="term" value="F:dipeptidyl-peptidase activity"/>
    <property type="evidence" value="ECO:0007669"/>
    <property type="project" value="UniProtKB-EC"/>
</dbReference>